<gene>
    <name evidence="1" type="ORF">AG1IA_03481</name>
</gene>
<keyword evidence="2" id="KW-1185">Reference proteome</keyword>
<evidence type="ECO:0000313" key="2">
    <source>
        <dbReference type="Proteomes" id="UP000011668"/>
    </source>
</evidence>
<accession>L8WWJ7</accession>
<reference evidence="1 2" key="1">
    <citation type="journal article" date="2013" name="Nat. Commun.">
        <title>The evolution and pathogenic mechanisms of the rice sheath blight pathogen.</title>
        <authorList>
            <person name="Zheng A."/>
            <person name="Lin R."/>
            <person name="Xu L."/>
            <person name="Qin P."/>
            <person name="Tang C."/>
            <person name="Ai P."/>
            <person name="Zhang D."/>
            <person name="Liu Y."/>
            <person name="Sun Z."/>
            <person name="Feng H."/>
            <person name="Wang Y."/>
            <person name="Chen Y."/>
            <person name="Liang X."/>
            <person name="Fu R."/>
            <person name="Li Q."/>
            <person name="Zhang J."/>
            <person name="Yu X."/>
            <person name="Xie Z."/>
            <person name="Ding L."/>
            <person name="Guan P."/>
            <person name="Tang J."/>
            <person name="Liang Y."/>
            <person name="Wang S."/>
            <person name="Deng Q."/>
            <person name="Li S."/>
            <person name="Zhu J."/>
            <person name="Wang L."/>
            <person name="Liu H."/>
            <person name="Li P."/>
        </authorList>
    </citation>
    <scope>NUCLEOTIDE SEQUENCE [LARGE SCALE GENOMIC DNA]</scope>
    <source>
        <strain evidence="2">AG-1 IA</strain>
    </source>
</reference>
<sequence length="131" mass="14475">MSTPPTPPPIRHTLTPLLGRFGSEGTQHRGCGHYVLHWVSAIYGVTLDCEDPKCNKSSKHPDDCKTHNTCSTEYGPDIQNHVNGAGLIGIQAKELDDTEWLNKYRPTTPDTNPSTFFSAVFSTHNIYSCMA</sequence>
<proteinExistence type="predicted"/>
<evidence type="ECO:0000313" key="1">
    <source>
        <dbReference type="EMBL" id="ELU42461.1"/>
    </source>
</evidence>
<dbReference type="Proteomes" id="UP000011668">
    <property type="component" value="Unassembled WGS sequence"/>
</dbReference>
<comment type="caution">
    <text evidence="1">The sequence shown here is derived from an EMBL/GenBank/DDBJ whole genome shotgun (WGS) entry which is preliminary data.</text>
</comment>
<dbReference type="EMBL" id="AFRT01000802">
    <property type="protein sequence ID" value="ELU42461.1"/>
    <property type="molecule type" value="Genomic_DNA"/>
</dbReference>
<dbReference type="AlphaFoldDB" id="L8WWJ7"/>
<dbReference type="OrthoDB" id="3132318at2759"/>
<name>L8WWJ7_THACA</name>
<protein>
    <submittedName>
        <fullName evidence="1">Uncharacterized protein</fullName>
    </submittedName>
</protein>
<organism evidence="1 2">
    <name type="scientific">Thanatephorus cucumeris (strain AG1-IA)</name>
    <name type="common">Rice sheath blight fungus</name>
    <name type="synonym">Rhizoctonia solani</name>
    <dbReference type="NCBI Taxonomy" id="983506"/>
    <lineage>
        <taxon>Eukaryota</taxon>
        <taxon>Fungi</taxon>
        <taxon>Dikarya</taxon>
        <taxon>Basidiomycota</taxon>
        <taxon>Agaricomycotina</taxon>
        <taxon>Agaricomycetes</taxon>
        <taxon>Cantharellales</taxon>
        <taxon>Ceratobasidiaceae</taxon>
        <taxon>Rhizoctonia</taxon>
        <taxon>Rhizoctonia solani AG-1</taxon>
    </lineage>
</organism>
<dbReference type="HOGENOM" id="CLU_1929031_0_0_1"/>